<evidence type="ECO:0000313" key="2">
    <source>
        <dbReference type="Proteomes" id="UP001642464"/>
    </source>
</evidence>
<name>A0ABP0HKP7_9DINO</name>
<evidence type="ECO:0000313" key="1">
    <source>
        <dbReference type="EMBL" id="CAK8990747.1"/>
    </source>
</evidence>
<proteinExistence type="predicted"/>
<sequence>MEPGIIVRCQQHSEHKLWEHVRLRKDDLRSEMVPLEEPWKLLKSLGSFKDNELRSIFDAVGVVADGCVSMEDLFDWMQDDDTPLAARVKAQWIGPLTHVLPDTLHVAWCREQTVFKCRLQDKRDFQFEDGFAVSNIDIDDFAIQLQLELIEPTDLVDTMILGLDLCPFAQAPAQRNGLKVLSSTGCSGEDVLEDLQFEAEILQAQDPEMPATTLLVCGHVPEWLDFNQFHEFYARELQNGRVLSRMLGLEVAIVAFHPDCASSELVAGGEVAVQYDGETCLAQVLKETDREMLSVRLLGRIIESTLSEEEEGEDVAIQAFDQEEEVLCRRSDVLWALDTDSGRSGADAREALARAPRPVLHLLRSNDLARVAQEEREEVYRHNDHLLDRMGIDAFEELIRQCG</sequence>
<comment type="caution">
    <text evidence="1">The sequence shown here is derived from an EMBL/GenBank/DDBJ whole genome shotgun (WGS) entry which is preliminary data.</text>
</comment>
<dbReference type="InterPro" id="IPR009858">
    <property type="entry name" value="DUF1415"/>
</dbReference>
<dbReference type="EMBL" id="CAXAMM010001148">
    <property type="protein sequence ID" value="CAK8990747.1"/>
    <property type="molecule type" value="Genomic_DNA"/>
</dbReference>
<accession>A0ABP0HKP7</accession>
<dbReference type="Proteomes" id="UP001642464">
    <property type="component" value="Unassembled WGS sequence"/>
</dbReference>
<dbReference type="Pfam" id="PF07209">
    <property type="entry name" value="DUF1415"/>
    <property type="match status" value="1"/>
</dbReference>
<organism evidence="1 2">
    <name type="scientific">Durusdinium trenchii</name>
    <dbReference type="NCBI Taxonomy" id="1381693"/>
    <lineage>
        <taxon>Eukaryota</taxon>
        <taxon>Sar</taxon>
        <taxon>Alveolata</taxon>
        <taxon>Dinophyceae</taxon>
        <taxon>Suessiales</taxon>
        <taxon>Symbiodiniaceae</taxon>
        <taxon>Durusdinium</taxon>
    </lineage>
</organism>
<gene>
    <name evidence="1" type="ORF">SCF082_LOCUS2364</name>
</gene>
<keyword evidence="2" id="KW-1185">Reference proteome</keyword>
<reference evidence="1 2" key="1">
    <citation type="submission" date="2024-02" db="EMBL/GenBank/DDBJ databases">
        <authorList>
            <person name="Chen Y."/>
            <person name="Shah S."/>
            <person name="Dougan E. K."/>
            <person name="Thang M."/>
            <person name="Chan C."/>
        </authorList>
    </citation>
    <scope>NUCLEOTIDE SEQUENCE [LARGE SCALE GENOMIC DNA]</scope>
</reference>
<protein>
    <submittedName>
        <fullName evidence="1">N-acetyl-gamma-glutamyl-phosphate reductase</fullName>
    </submittedName>
</protein>